<name>A0A0B6YQH6_9EUPU</name>
<dbReference type="EMBL" id="HACG01011593">
    <property type="protein sequence ID" value="CEK58458.1"/>
    <property type="molecule type" value="Transcribed_RNA"/>
</dbReference>
<dbReference type="AlphaFoldDB" id="A0A0B6YQH6"/>
<reference evidence="1" key="1">
    <citation type="submission" date="2014-12" db="EMBL/GenBank/DDBJ databases">
        <title>Insight into the proteome of Arion vulgaris.</title>
        <authorList>
            <person name="Aradska J."/>
            <person name="Bulat T."/>
            <person name="Smidak R."/>
            <person name="Sarate P."/>
            <person name="Gangsoo J."/>
            <person name="Sialana F."/>
            <person name="Bilban M."/>
            <person name="Lubec G."/>
        </authorList>
    </citation>
    <scope>NUCLEOTIDE SEQUENCE</scope>
    <source>
        <tissue evidence="1">Skin</tissue>
    </source>
</reference>
<gene>
    <name evidence="1" type="primary">ORF33169</name>
</gene>
<accession>A0A0B6YQH6</accession>
<sequence>MIFRNKFKLQLIGFNDVQKSCVLLVMGLNSDRCSVSETLRIVVGAMEFMQCSLQLACHF</sequence>
<feature type="non-terminal residue" evidence="1">
    <location>
        <position position="59"/>
    </location>
</feature>
<evidence type="ECO:0000313" key="1">
    <source>
        <dbReference type="EMBL" id="CEK58458.1"/>
    </source>
</evidence>
<protein>
    <submittedName>
        <fullName evidence="1">Uncharacterized protein</fullName>
    </submittedName>
</protein>
<organism evidence="1">
    <name type="scientific">Arion vulgaris</name>
    <dbReference type="NCBI Taxonomy" id="1028688"/>
    <lineage>
        <taxon>Eukaryota</taxon>
        <taxon>Metazoa</taxon>
        <taxon>Spiralia</taxon>
        <taxon>Lophotrochozoa</taxon>
        <taxon>Mollusca</taxon>
        <taxon>Gastropoda</taxon>
        <taxon>Heterobranchia</taxon>
        <taxon>Euthyneura</taxon>
        <taxon>Panpulmonata</taxon>
        <taxon>Eupulmonata</taxon>
        <taxon>Stylommatophora</taxon>
        <taxon>Helicina</taxon>
        <taxon>Arionoidea</taxon>
        <taxon>Arionidae</taxon>
        <taxon>Arion</taxon>
    </lineage>
</organism>
<proteinExistence type="predicted"/>